<protein>
    <submittedName>
        <fullName evidence="2">Uncharacterized protein</fullName>
    </submittedName>
</protein>
<evidence type="ECO:0000313" key="2">
    <source>
        <dbReference type="EMBL" id="KHJ78140.1"/>
    </source>
</evidence>
<keyword evidence="1" id="KW-0472">Membrane</keyword>
<evidence type="ECO:0000256" key="1">
    <source>
        <dbReference type="SAM" id="Phobius"/>
    </source>
</evidence>
<organism evidence="2 3">
    <name type="scientific">Oesophagostomum dentatum</name>
    <name type="common">Nodular worm</name>
    <dbReference type="NCBI Taxonomy" id="61180"/>
    <lineage>
        <taxon>Eukaryota</taxon>
        <taxon>Metazoa</taxon>
        <taxon>Ecdysozoa</taxon>
        <taxon>Nematoda</taxon>
        <taxon>Chromadorea</taxon>
        <taxon>Rhabditida</taxon>
        <taxon>Rhabditina</taxon>
        <taxon>Rhabditomorpha</taxon>
        <taxon>Strongyloidea</taxon>
        <taxon>Strongylidae</taxon>
        <taxon>Oesophagostomum</taxon>
    </lineage>
</organism>
<feature type="transmembrane region" description="Helical" evidence="1">
    <location>
        <begin position="6"/>
        <end position="36"/>
    </location>
</feature>
<keyword evidence="1" id="KW-1133">Transmembrane helix</keyword>
<evidence type="ECO:0000313" key="3">
    <source>
        <dbReference type="Proteomes" id="UP000053660"/>
    </source>
</evidence>
<dbReference type="Proteomes" id="UP000053660">
    <property type="component" value="Unassembled WGS sequence"/>
</dbReference>
<feature type="non-terminal residue" evidence="2">
    <location>
        <position position="80"/>
    </location>
</feature>
<accession>A0A0B1S4N4</accession>
<reference evidence="2 3" key="1">
    <citation type="submission" date="2014-03" db="EMBL/GenBank/DDBJ databases">
        <title>Draft genome of the hookworm Oesophagostomum dentatum.</title>
        <authorList>
            <person name="Mitreva M."/>
        </authorList>
    </citation>
    <scope>NUCLEOTIDE SEQUENCE [LARGE SCALE GENOMIC DNA]</scope>
    <source>
        <strain evidence="2 3">OD-Hann</strain>
    </source>
</reference>
<keyword evidence="1" id="KW-0812">Transmembrane</keyword>
<dbReference type="OrthoDB" id="5862332at2759"/>
<gene>
    <name evidence="2" type="ORF">OESDEN_22240</name>
</gene>
<sequence length="80" mass="9112">MISTVYVVNCLLVLSTYTCGVLAFAVGILAHHWYWLHGVKLTRKEMVFFDEANLLETSDLFEYTYGPCLEGTTPYSGYFT</sequence>
<name>A0A0B1S4N4_OESDE</name>
<keyword evidence="3" id="KW-1185">Reference proteome</keyword>
<proteinExistence type="predicted"/>
<dbReference type="EMBL" id="KN610069">
    <property type="protein sequence ID" value="KHJ78140.1"/>
    <property type="molecule type" value="Genomic_DNA"/>
</dbReference>
<dbReference type="AlphaFoldDB" id="A0A0B1S4N4"/>